<accession>A0A0P7Z756</accession>
<sequence length="817" mass="88671">MSGLLCNDRTPENGASGVTCVIAFSCGVILLYQLTVLPPYPLLFVAIAMMAGSALCCKSPLVRWLCHGLLFMLLGLLWSVWHADSRLSERLPAEIEGERLTVSGYLCDLPQRGSFDSLRFSLCVSGWHGLDTSADIEKLPEKIRLSWYGRDGQSLPGHLLKLDVVLKQPHGTLNGKGFRYEDWLFRHGYRATGTVRAVAEDASVLCGWHCRYHHWHQSVAVATHHQFSNAQSYPLIASLLIGNRGYLSDAHWQTLRSTGTIHLVAISGLHLGLVAIGAGLLARRAGLVLPARWGREHGRRRVAFVLVLVACLFYALVAGFSVPTRRAFVMVVVGGAYLLIAREVSVWRPFAVALFLVLVLDPFAPLDQGFWLSFGAVAALLMVFSGTLGSPGWLKGLLLAQVSVFAGLWPLLVGLGQSQPAAGLLANLLAIPWVSLVVMPLLFVGTFLVLVSGGALVEWVASAFDLALGVLMAWLEWVESWATFVSVMAPTASPGLLAILAMVVLVLLRYPDRSFRLMAACVIGLWVILAGGGGQLSSNSYIEEPEIRIWDVGQGLAVLVRAGDKALVYDTGPELRGVFSAVDSTLIPGLQALGVRRIDHLVLSHGDNDHAGGLEPLAAAVEIGRISSGEPEVVGETLSERELIVGECPRQGFGWQGLSFEFWRSKAGRSGNDASCVLRIHHELSSTDLWLTGDITRKQEAEMLGPYGVDWFDQTVEHRVVLAPHHGSKTSSSTSWVSALRADWVIYTAGYRHRFGHPHPDVARGYRTAGVPALNTACSGEIVITLGRDGPEISELRHSSPFWISGPGLTRDQCNTP</sequence>
<dbReference type="PATRIC" id="fig|1305731.5.peg.3200"/>
<dbReference type="STRING" id="1305731.GCA_000934705_01463"/>
<dbReference type="Pfam" id="PF03772">
    <property type="entry name" value="Competence"/>
    <property type="match status" value="1"/>
</dbReference>
<dbReference type="Proteomes" id="UP000050416">
    <property type="component" value="Unassembled WGS sequence"/>
</dbReference>
<feature type="transmembrane region" description="Helical" evidence="6">
    <location>
        <begin position="428"/>
        <end position="449"/>
    </location>
</feature>
<dbReference type="InterPro" id="IPR052159">
    <property type="entry name" value="Competence_DNA_uptake"/>
</dbReference>
<gene>
    <name evidence="8" type="primary">comEC</name>
    <name evidence="8" type="ORF">HLUCCX14_02040</name>
</gene>
<feature type="transmembrane region" description="Helical" evidence="6">
    <location>
        <begin position="302"/>
        <end position="320"/>
    </location>
</feature>
<feature type="transmembrane region" description="Helical" evidence="6">
    <location>
        <begin position="515"/>
        <end position="534"/>
    </location>
</feature>
<dbReference type="InterPro" id="IPR004477">
    <property type="entry name" value="ComEC_N"/>
</dbReference>
<dbReference type="InterPro" id="IPR036866">
    <property type="entry name" value="RibonucZ/Hydroxyglut_hydro"/>
</dbReference>
<dbReference type="Gene3D" id="3.60.15.10">
    <property type="entry name" value="Ribonuclease Z/Hydroxyacylglutathione hydrolase-like"/>
    <property type="match status" value="1"/>
</dbReference>
<dbReference type="EMBL" id="LJZQ01000002">
    <property type="protein sequence ID" value="KPQ30359.1"/>
    <property type="molecule type" value="Genomic_DNA"/>
</dbReference>
<dbReference type="CDD" id="cd07731">
    <property type="entry name" value="ComA-like_MBL-fold"/>
    <property type="match status" value="1"/>
</dbReference>
<dbReference type="NCBIfam" id="TIGR00361">
    <property type="entry name" value="ComEC_Rec2"/>
    <property type="match status" value="1"/>
</dbReference>
<organism evidence="8 9">
    <name type="scientific">Marinobacter excellens HL-55</name>
    <dbReference type="NCBI Taxonomy" id="1305731"/>
    <lineage>
        <taxon>Bacteria</taxon>
        <taxon>Pseudomonadati</taxon>
        <taxon>Pseudomonadota</taxon>
        <taxon>Gammaproteobacteria</taxon>
        <taxon>Pseudomonadales</taxon>
        <taxon>Marinobacteraceae</taxon>
        <taxon>Marinobacter</taxon>
    </lineage>
</organism>
<dbReference type="Pfam" id="PF13567">
    <property type="entry name" value="DUF4131"/>
    <property type="match status" value="1"/>
</dbReference>
<dbReference type="InterPro" id="IPR001279">
    <property type="entry name" value="Metallo-B-lactamas"/>
</dbReference>
<feature type="transmembrane region" description="Helical" evidence="6">
    <location>
        <begin position="40"/>
        <end position="57"/>
    </location>
</feature>
<feature type="domain" description="Metallo-beta-lactamase" evidence="7">
    <location>
        <begin position="554"/>
        <end position="751"/>
    </location>
</feature>
<feature type="transmembrane region" description="Helical" evidence="6">
    <location>
        <begin position="64"/>
        <end position="81"/>
    </location>
</feature>
<proteinExistence type="predicted"/>
<evidence type="ECO:0000313" key="8">
    <source>
        <dbReference type="EMBL" id="KPQ30359.1"/>
    </source>
</evidence>
<dbReference type="PANTHER" id="PTHR30619">
    <property type="entry name" value="DNA INTERNALIZATION/COMPETENCE PROTEIN COMEC/REC2"/>
    <property type="match status" value="1"/>
</dbReference>
<dbReference type="NCBIfam" id="TIGR00360">
    <property type="entry name" value="ComEC_N-term"/>
    <property type="match status" value="1"/>
</dbReference>
<dbReference type="InterPro" id="IPR004797">
    <property type="entry name" value="Competence_ComEC/Rec2"/>
</dbReference>
<evidence type="ECO:0000256" key="6">
    <source>
        <dbReference type="SAM" id="Phobius"/>
    </source>
</evidence>
<dbReference type="InterPro" id="IPR025405">
    <property type="entry name" value="DUF4131"/>
</dbReference>
<dbReference type="OrthoDB" id="9761531at2"/>
<comment type="subcellular location">
    <subcellularLocation>
        <location evidence="1">Cell membrane</location>
        <topology evidence="1">Multi-pass membrane protein</topology>
    </subcellularLocation>
</comment>
<dbReference type="AlphaFoldDB" id="A0A0P7Z756"/>
<evidence type="ECO:0000259" key="7">
    <source>
        <dbReference type="SMART" id="SM00849"/>
    </source>
</evidence>
<keyword evidence="4 6" id="KW-1133">Transmembrane helix</keyword>
<dbReference type="GO" id="GO:0030420">
    <property type="term" value="P:establishment of competence for transformation"/>
    <property type="evidence" value="ECO:0007669"/>
    <property type="project" value="InterPro"/>
</dbReference>
<feature type="transmembrane region" description="Helical" evidence="6">
    <location>
        <begin position="396"/>
        <end position="416"/>
    </location>
</feature>
<evidence type="ECO:0000313" key="9">
    <source>
        <dbReference type="Proteomes" id="UP000050416"/>
    </source>
</evidence>
<evidence type="ECO:0000256" key="5">
    <source>
        <dbReference type="ARBA" id="ARBA00023136"/>
    </source>
</evidence>
<dbReference type="GO" id="GO:0005886">
    <property type="term" value="C:plasma membrane"/>
    <property type="evidence" value="ECO:0007669"/>
    <property type="project" value="UniProtKB-SubCell"/>
</dbReference>
<feature type="transmembrane region" description="Helical" evidence="6">
    <location>
        <begin position="12"/>
        <end position="34"/>
    </location>
</feature>
<dbReference type="Pfam" id="PF00753">
    <property type="entry name" value="Lactamase_B"/>
    <property type="match status" value="1"/>
</dbReference>
<feature type="transmembrane region" description="Helical" evidence="6">
    <location>
        <begin position="456"/>
        <end position="475"/>
    </location>
</feature>
<dbReference type="SMART" id="SM00849">
    <property type="entry name" value="Lactamase_B"/>
    <property type="match status" value="1"/>
</dbReference>
<keyword evidence="2" id="KW-1003">Cell membrane</keyword>
<feature type="transmembrane region" description="Helical" evidence="6">
    <location>
        <begin position="261"/>
        <end position="282"/>
    </location>
</feature>
<protein>
    <submittedName>
        <fullName evidence="8">DNA internalization-related competence protein ComEC/Rec2</fullName>
    </submittedName>
</protein>
<dbReference type="PANTHER" id="PTHR30619:SF1">
    <property type="entry name" value="RECOMBINATION PROTEIN 2"/>
    <property type="match status" value="1"/>
</dbReference>
<feature type="transmembrane region" description="Helical" evidence="6">
    <location>
        <begin position="481"/>
        <end position="508"/>
    </location>
</feature>
<name>A0A0P7Z756_9GAMM</name>
<reference evidence="8 9" key="1">
    <citation type="submission" date="2015-09" db="EMBL/GenBank/DDBJ databases">
        <title>Identification and resolution of microdiversity through metagenomic sequencing of parallel consortia.</title>
        <authorList>
            <person name="Nelson W.C."/>
            <person name="Romine M.F."/>
            <person name="Lindemann S.R."/>
        </authorList>
    </citation>
    <scope>NUCLEOTIDE SEQUENCE [LARGE SCALE GENOMIC DNA]</scope>
    <source>
        <strain evidence="8">HL-55</strain>
    </source>
</reference>
<evidence type="ECO:0000256" key="1">
    <source>
        <dbReference type="ARBA" id="ARBA00004651"/>
    </source>
</evidence>
<evidence type="ECO:0000256" key="2">
    <source>
        <dbReference type="ARBA" id="ARBA00022475"/>
    </source>
</evidence>
<keyword evidence="3 6" id="KW-0812">Transmembrane</keyword>
<comment type="caution">
    <text evidence="8">The sequence shown here is derived from an EMBL/GenBank/DDBJ whole genome shotgun (WGS) entry which is preliminary data.</text>
</comment>
<feature type="transmembrane region" description="Helical" evidence="6">
    <location>
        <begin position="370"/>
        <end position="389"/>
    </location>
</feature>
<dbReference type="SUPFAM" id="SSF56281">
    <property type="entry name" value="Metallo-hydrolase/oxidoreductase"/>
    <property type="match status" value="1"/>
</dbReference>
<dbReference type="InterPro" id="IPR035681">
    <property type="entry name" value="ComA-like_MBL"/>
</dbReference>
<keyword evidence="5 6" id="KW-0472">Membrane</keyword>
<evidence type="ECO:0000256" key="4">
    <source>
        <dbReference type="ARBA" id="ARBA00022989"/>
    </source>
</evidence>
<evidence type="ECO:0000256" key="3">
    <source>
        <dbReference type="ARBA" id="ARBA00022692"/>
    </source>
</evidence>